<dbReference type="RefSeq" id="WP_004024736.1">
    <property type="nucleotide sequence ID" value="NZ_AGFP01000010.1"/>
</dbReference>
<sequence length="165" mass="19250">MRDIKKEILEFENVLLKEGDTLKDFSLSDFTLNDLSLSDFEGKIKLFSTFPSIDTGVCDLQTKELMKMVSKLDNVVLINVSMDLPFAFKRWCNNESYENVFLLSDYKTHNFAKNCGLHIKYFNLIYRAFFIVDKDNKVTYLQRSKKIGESLDFEEIKKEIKKIGG</sequence>
<keyword evidence="5" id="KW-0676">Redox-active center</keyword>
<reference evidence="7" key="1">
    <citation type="submission" date="2018-11" db="EMBL/GenBank/DDBJ databases">
        <title>The first complete genome sequence of Mycoplasma iowae strain 695.</title>
        <authorList>
            <person name="Ghanem M."/>
            <person name="El-Gazzar M."/>
        </authorList>
    </citation>
    <scope>NUCLEOTIDE SEQUENCE [LARGE SCALE GENOMIC DNA]</scope>
    <source>
        <strain evidence="7">695</strain>
    </source>
</reference>
<dbReference type="CDD" id="cd03014">
    <property type="entry name" value="PRX_Atyp2cys"/>
    <property type="match status" value="1"/>
</dbReference>
<evidence type="ECO:0000256" key="3">
    <source>
        <dbReference type="ARBA" id="ARBA00023002"/>
    </source>
</evidence>
<dbReference type="GeneID" id="96867115"/>
<dbReference type="Proteomes" id="UP000464283">
    <property type="component" value="Chromosome"/>
</dbReference>
<dbReference type="InterPro" id="IPR013740">
    <property type="entry name" value="Redoxin"/>
</dbReference>
<dbReference type="AlphaFoldDB" id="A0A6P1LBK4"/>
<accession>A0A6P1LBK4</accession>
<dbReference type="NCBIfam" id="NF001808">
    <property type="entry name" value="PRK00522.1"/>
    <property type="match status" value="1"/>
</dbReference>
<protein>
    <submittedName>
        <fullName evidence="6">Thiol peroxidase</fullName>
        <ecNumber evidence="6">1.11.1.-</ecNumber>
    </submittedName>
</protein>
<evidence type="ECO:0000256" key="4">
    <source>
        <dbReference type="ARBA" id="ARBA00023157"/>
    </source>
</evidence>
<dbReference type="PANTHER" id="PTHR43110:SF1">
    <property type="entry name" value="THIOL PEROXIDASE"/>
    <property type="match status" value="1"/>
</dbReference>
<dbReference type="InterPro" id="IPR013766">
    <property type="entry name" value="Thioredoxin_domain"/>
</dbReference>
<evidence type="ECO:0000313" key="6">
    <source>
        <dbReference type="EMBL" id="QHG89806.1"/>
    </source>
</evidence>
<keyword evidence="1 6" id="KW-0575">Peroxidase</keyword>
<dbReference type="EMBL" id="CP033512">
    <property type="protein sequence ID" value="QHG89806.1"/>
    <property type="molecule type" value="Genomic_DNA"/>
</dbReference>
<dbReference type="InterPro" id="IPR036249">
    <property type="entry name" value="Thioredoxin-like_sf"/>
</dbReference>
<dbReference type="OrthoDB" id="9781543at2"/>
<dbReference type="PANTHER" id="PTHR43110">
    <property type="entry name" value="THIOL PEROXIDASE"/>
    <property type="match status" value="1"/>
</dbReference>
<keyword evidence="3 6" id="KW-0560">Oxidoreductase</keyword>
<proteinExistence type="predicted"/>
<dbReference type="SUPFAM" id="SSF52833">
    <property type="entry name" value="Thioredoxin-like"/>
    <property type="match status" value="1"/>
</dbReference>
<dbReference type="InterPro" id="IPR018219">
    <property type="entry name" value="Tpx_CS"/>
</dbReference>
<dbReference type="Pfam" id="PF08534">
    <property type="entry name" value="Redoxin"/>
    <property type="match status" value="1"/>
</dbReference>
<name>A0A6P1LBK4_MALIO</name>
<evidence type="ECO:0000256" key="1">
    <source>
        <dbReference type="ARBA" id="ARBA00022559"/>
    </source>
</evidence>
<gene>
    <name evidence="6" type="primary">tpx</name>
    <name evidence="6" type="ORF">EER00_02825</name>
</gene>
<keyword evidence="4" id="KW-1015">Disulfide bond</keyword>
<dbReference type="EC" id="1.11.1.-" evidence="6"/>
<organism evidence="6 7">
    <name type="scientific">Malacoplasma iowae 695</name>
    <dbReference type="NCBI Taxonomy" id="1048830"/>
    <lineage>
        <taxon>Bacteria</taxon>
        <taxon>Bacillati</taxon>
        <taxon>Mycoplasmatota</taxon>
        <taxon>Mycoplasmoidales</taxon>
        <taxon>Mycoplasmoidaceae</taxon>
        <taxon>Malacoplasma</taxon>
    </lineage>
</organism>
<dbReference type="PROSITE" id="PS01265">
    <property type="entry name" value="TPX"/>
    <property type="match status" value="1"/>
</dbReference>
<dbReference type="PROSITE" id="PS51352">
    <property type="entry name" value="THIOREDOXIN_2"/>
    <property type="match status" value="1"/>
</dbReference>
<dbReference type="GO" id="GO:0008379">
    <property type="term" value="F:thioredoxin peroxidase activity"/>
    <property type="evidence" value="ECO:0007669"/>
    <property type="project" value="InterPro"/>
</dbReference>
<dbReference type="InterPro" id="IPR050455">
    <property type="entry name" value="Tpx_Peroxidase_subfamily"/>
</dbReference>
<dbReference type="InterPro" id="IPR002065">
    <property type="entry name" value="TPX"/>
</dbReference>
<evidence type="ECO:0000256" key="5">
    <source>
        <dbReference type="ARBA" id="ARBA00023284"/>
    </source>
</evidence>
<keyword evidence="2" id="KW-0049">Antioxidant</keyword>
<evidence type="ECO:0000256" key="2">
    <source>
        <dbReference type="ARBA" id="ARBA00022862"/>
    </source>
</evidence>
<dbReference type="Gene3D" id="3.40.30.10">
    <property type="entry name" value="Glutaredoxin"/>
    <property type="match status" value="1"/>
</dbReference>
<evidence type="ECO:0000313" key="7">
    <source>
        <dbReference type="Proteomes" id="UP000464283"/>
    </source>
</evidence>
<dbReference type="KEGG" id="miw:EER00_02825"/>